<keyword evidence="2" id="KW-1185">Reference proteome</keyword>
<evidence type="ECO:0000313" key="1">
    <source>
        <dbReference type="EMBL" id="KAH9294195.1"/>
    </source>
</evidence>
<comment type="caution">
    <text evidence="1">The sequence shown here is derived from an EMBL/GenBank/DDBJ whole genome shotgun (WGS) entry which is preliminary data.</text>
</comment>
<protein>
    <submittedName>
        <fullName evidence="1">Uncharacterized protein</fullName>
    </submittedName>
</protein>
<organism evidence="1 2">
    <name type="scientific">Taxus chinensis</name>
    <name type="common">Chinese yew</name>
    <name type="synonym">Taxus wallichiana var. chinensis</name>
    <dbReference type="NCBI Taxonomy" id="29808"/>
    <lineage>
        <taxon>Eukaryota</taxon>
        <taxon>Viridiplantae</taxon>
        <taxon>Streptophyta</taxon>
        <taxon>Embryophyta</taxon>
        <taxon>Tracheophyta</taxon>
        <taxon>Spermatophyta</taxon>
        <taxon>Pinopsida</taxon>
        <taxon>Pinidae</taxon>
        <taxon>Conifers II</taxon>
        <taxon>Cupressales</taxon>
        <taxon>Taxaceae</taxon>
        <taxon>Taxus</taxon>
    </lineage>
</organism>
<reference evidence="1 2" key="1">
    <citation type="journal article" date="2021" name="Nat. Plants">
        <title>The Taxus genome provides insights into paclitaxel biosynthesis.</title>
        <authorList>
            <person name="Xiong X."/>
            <person name="Gou J."/>
            <person name="Liao Q."/>
            <person name="Li Y."/>
            <person name="Zhou Q."/>
            <person name="Bi G."/>
            <person name="Li C."/>
            <person name="Du R."/>
            <person name="Wang X."/>
            <person name="Sun T."/>
            <person name="Guo L."/>
            <person name="Liang H."/>
            <person name="Lu P."/>
            <person name="Wu Y."/>
            <person name="Zhang Z."/>
            <person name="Ro D.K."/>
            <person name="Shang Y."/>
            <person name="Huang S."/>
            <person name="Yan J."/>
        </authorList>
    </citation>
    <scope>NUCLEOTIDE SEQUENCE [LARGE SCALE GENOMIC DNA]</scope>
    <source>
        <strain evidence="1">Ta-2019</strain>
    </source>
</reference>
<dbReference type="Proteomes" id="UP000824469">
    <property type="component" value="Unassembled WGS sequence"/>
</dbReference>
<name>A0AA38C510_TAXCH</name>
<accession>A0AA38C510</accession>
<gene>
    <name evidence="1" type="ORF">KI387_040598</name>
</gene>
<feature type="non-terminal residue" evidence="1">
    <location>
        <position position="53"/>
    </location>
</feature>
<sequence>MGAGSIDDVLQSMGRALFRMLPELCRRALFRMLPKLHRRTLFRMLPRPSRTVP</sequence>
<proteinExistence type="predicted"/>
<dbReference type="AlphaFoldDB" id="A0AA38C510"/>
<dbReference type="EMBL" id="JAHRHJ020000310">
    <property type="protein sequence ID" value="KAH9294195.1"/>
    <property type="molecule type" value="Genomic_DNA"/>
</dbReference>
<evidence type="ECO:0000313" key="2">
    <source>
        <dbReference type="Proteomes" id="UP000824469"/>
    </source>
</evidence>